<organism evidence="1">
    <name type="scientific">Dechloromonas aromatica (strain RCB)</name>
    <dbReference type="NCBI Taxonomy" id="159087"/>
    <lineage>
        <taxon>Bacteria</taxon>
        <taxon>Pseudomonadati</taxon>
        <taxon>Pseudomonadota</taxon>
        <taxon>Betaproteobacteria</taxon>
        <taxon>Rhodocyclales</taxon>
        <taxon>Azonexaceae</taxon>
        <taxon>Dechloromonas</taxon>
    </lineage>
</organism>
<dbReference type="AlphaFoldDB" id="Q47DY8"/>
<dbReference type="STRING" id="159087.Daro_2204"/>
<evidence type="ECO:0000313" key="1">
    <source>
        <dbReference type="EMBL" id="AAZ46943.1"/>
    </source>
</evidence>
<sequence>MGSRDAYRAFRDAVLKKSDFKRGSGWRPARYDDKNELHPFGVRRAAITEFRSNVAYRLEAILRESPEHESHIRRALGIPASIPLLPNRWQVAGQFGLFFLPEAVLLHRAYSLLGRVRCFEGRNHVFMHFIRRTLPRCHYYDDRLDFSLRRFRPARTVQALEHLQRFEVGVLKAALCLGLRTPAEVVKAFPLTHDRLAGSLLLALVEEGAIQRAEELSWVGRKVWNPSGREPQTEEVRHARGIIRCLLANGVERRLVAAIFQYALGGLAPDQLAENLDLLLAAGITDVSMVFVRVGDRLWRASAANWKFVLDTVGARSAEDIGRFKSLLDSPRNVSAELVRRLFALGADLEGLAGCQSLLLAVARDHGGVPPPVDELMLLTSPPHALNIDQIAQCTTYLGGKRELAAFLKVLADHGYGGAEAVLAFQVCYSSVSPEVLARLLAILGERGRGELIPLVATWVLQAGQGGYLDAFKYLVTAVDMPSLAALQQALKLVALGTPLLRYLVEERSLTSFKEIRDWYYRDANGIDGYRSWRAFDAVDKVLLDDACERKQFNQLDGNQRCIADAVNQRIKVELGSWPFQADESVREKYRIASEQAVQRERAPLLPLLPVILRRTGGILLQSLLEGAWKGSHDLEAKLAQLAPLVKELLAGRGPTRLSLSPLEVDAIAVLYRTSAANVASQWPQLIGREQDLGQLRLDSYYPLAWTRAQWQLQRPLARSGFFALLKAVECAGRFAPSRFENMFTACQRLSPKQLNERSADVGSMALHLGILLAIAAEDEVVAQWMHQGFDALTRIDEESLLAYQRLGELLALFDVVLPDALDAHVERFVKRFSDDDAFHLASRLGNISSEAEPMDGRTRLRSTLVRVRDKVLRIYLTWARHEWRKYGKSSSASHEATPLQAIVSKHPAAFFAKAAVNLCTSGNVEMWRESRQSHLLVVDPAGQRLAGMALLYVEVVPGLDPKRPSLVIRALNPTDEMLVGHAADSIVDGFLDVAIRIARDNDLACVAFPSPLGMHLLSNREAIEADLKNRYVKRSVHHFARVGHASLETDPPFLRDTPQRVEAPFDAYERGQTTVDTLYVIWRPEPIAEAASEDECMAVA</sequence>
<name>Q47DY8_DECAR</name>
<dbReference type="HOGENOM" id="CLU_283098_0_0_4"/>
<gene>
    <name evidence="1" type="ordered locus">Daro_2204</name>
</gene>
<dbReference type="KEGG" id="dar:Daro_2204"/>
<accession>Q47DY8</accession>
<dbReference type="EMBL" id="CP000089">
    <property type="protein sequence ID" value="AAZ46943.1"/>
    <property type="molecule type" value="Genomic_DNA"/>
</dbReference>
<proteinExistence type="predicted"/>
<dbReference type="eggNOG" id="ENOG502ZB6E">
    <property type="taxonomic scope" value="Bacteria"/>
</dbReference>
<protein>
    <submittedName>
        <fullName evidence="1">Uncharacterized protein</fullName>
    </submittedName>
</protein>
<reference evidence="1" key="1">
    <citation type="submission" date="2005-08" db="EMBL/GenBank/DDBJ databases">
        <title>Complete sequence of Dechloromonas aromatica RCB.</title>
        <authorList>
            <person name="Salinero K.K."/>
            <person name="Copeland A."/>
            <person name="Lucas S."/>
            <person name="Lapidus A."/>
            <person name="Barry K."/>
            <person name="Detter J.C."/>
            <person name="Glavina T."/>
            <person name="Hammon N."/>
            <person name="Israni S."/>
            <person name="Pitluck S."/>
            <person name="Di Bartolo G."/>
            <person name="Trong S."/>
            <person name="Schmutz J."/>
            <person name="Larimer F."/>
            <person name="Land M."/>
            <person name="Ivanova N."/>
            <person name="Richardson P."/>
        </authorList>
    </citation>
    <scope>NUCLEOTIDE SEQUENCE</scope>
    <source>
        <strain evidence="1">RCB</strain>
    </source>
</reference>
<dbReference type="OrthoDB" id="8992828at2"/>